<sequence>MTGRWARLGLRPRLLVVSVVGVAVALLVGGLLLYAVMTAALNRAVEGEARSTAREVAALVDAGRLPESLPVTGAQVVQVLDRQYRVVAGSPMADRLTPLVSADELQQLKGGGSITVPGRRTGLSGDLQVAAVQAGPATERVTVVAALPTADLETSQRLLRRLLLVFFPLFLVALAAIVWRVSGSALRPVEELREGAERIGAGGAATSGTSERLPVPPTRDEVAALATTLNGMLDRLAGAQERQRAFVADAAHELRSPLATMRTQLEVAERLGDGGDLPKELLPEVERLSALVEDLLVLARSADRTARRPVVDVDVRGLLDDVARRYAAARVPVVPTAPAVPGSLAVPGTSSAGMQSGGMPSGGTAPLVVRAVRDELFRAVANLVDNAVRHADSRVQLAAARRGGTVEVVVTDDGHGIPEGERERVFDRFARLDEARDRDSGGTGLGLPITRELVRRAGGAVRLEDAAPGVRAVVSLPAAPAQSDPAAPVASGG</sequence>
<dbReference type="InterPro" id="IPR003660">
    <property type="entry name" value="HAMP_dom"/>
</dbReference>
<dbReference type="GO" id="GO:0000155">
    <property type="term" value="F:phosphorelay sensor kinase activity"/>
    <property type="evidence" value="ECO:0007669"/>
    <property type="project" value="InterPro"/>
</dbReference>
<evidence type="ECO:0000259" key="13">
    <source>
        <dbReference type="PROSITE" id="PS50885"/>
    </source>
</evidence>
<keyword evidence="7 14" id="KW-0418">Kinase</keyword>
<dbReference type="Pfam" id="PF00672">
    <property type="entry name" value="HAMP"/>
    <property type="match status" value="1"/>
</dbReference>
<keyword evidence="4" id="KW-0597">Phosphoprotein</keyword>
<reference evidence="15" key="1">
    <citation type="submission" date="2016-10" db="EMBL/GenBank/DDBJ databases">
        <authorList>
            <person name="Varghese N."/>
            <person name="Submissions S."/>
        </authorList>
    </citation>
    <scope>NUCLEOTIDE SEQUENCE [LARGE SCALE GENOMIC DNA]</scope>
    <source>
        <strain evidence="15">CGMCC 1.6963</strain>
    </source>
</reference>
<dbReference type="InterPro" id="IPR003661">
    <property type="entry name" value="HisK_dim/P_dom"/>
</dbReference>
<dbReference type="InterPro" id="IPR050428">
    <property type="entry name" value="TCS_sensor_his_kinase"/>
</dbReference>
<dbReference type="SUPFAM" id="SSF55874">
    <property type="entry name" value="ATPase domain of HSP90 chaperone/DNA topoisomerase II/histidine kinase"/>
    <property type="match status" value="1"/>
</dbReference>
<accession>A0A1H9WMN5</accession>
<dbReference type="PRINTS" id="PR00344">
    <property type="entry name" value="BCTRLSENSOR"/>
</dbReference>
<dbReference type="EC" id="2.7.13.3" evidence="3"/>
<name>A0A1H9WMN5_9MICO</name>
<dbReference type="Proteomes" id="UP000199019">
    <property type="component" value="Unassembled WGS sequence"/>
</dbReference>
<dbReference type="InterPro" id="IPR036890">
    <property type="entry name" value="HATPase_C_sf"/>
</dbReference>
<evidence type="ECO:0000313" key="15">
    <source>
        <dbReference type="Proteomes" id="UP000199019"/>
    </source>
</evidence>
<keyword evidence="6 11" id="KW-0812">Transmembrane</keyword>
<protein>
    <recommendedName>
        <fullName evidence="3">histidine kinase</fullName>
        <ecNumber evidence="3">2.7.13.3</ecNumber>
    </recommendedName>
</protein>
<evidence type="ECO:0000256" key="7">
    <source>
        <dbReference type="ARBA" id="ARBA00022777"/>
    </source>
</evidence>
<evidence type="ECO:0000259" key="12">
    <source>
        <dbReference type="PROSITE" id="PS50109"/>
    </source>
</evidence>
<evidence type="ECO:0000256" key="11">
    <source>
        <dbReference type="SAM" id="Phobius"/>
    </source>
</evidence>
<evidence type="ECO:0000256" key="4">
    <source>
        <dbReference type="ARBA" id="ARBA00022553"/>
    </source>
</evidence>
<dbReference type="CDD" id="cd06225">
    <property type="entry name" value="HAMP"/>
    <property type="match status" value="1"/>
</dbReference>
<feature type="domain" description="HAMP" evidence="13">
    <location>
        <begin position="183"/>
        <end position="241"/>
    </location>
</feature>
<dbReference type="STRING" id="587636.SAMN05216199_3039"/>
<dbReference type="PANTHER" id="PTHR45436">
    <property type="entry name" value="SENSOR HISTIDINE KINASE YKOH"/>
    <property type="match status" value="1"/>
</dbReference>
<dbReference type="Pfam" id="PF00512">
    <property type="entry name" value="HisKA"/>
    <property type="match status" value="1"/>
</dbReference>
<dbReference type="SMART" id="SM00388">
    <property type="entry name" value="HisKA"/>
    <property type="match status" value="1"/>
</dbReference>
<dbReference type="SMART" id="SM00387">
    <property type="entry name" value="HATPase_c"/>
    <property type="match status" value="1"/>
</dbReference>
<evidence type="ECO:0000256" key="3">
    <source>
        <dbReference type="ARBA" id="ARBA00012438"/>
    </source>
</evidence>
<evidence type="ECO:0000256" key="2">
    <source>
        <dbReference type="ARBA" id="ARBA00004236"/>
    </source>
</evidence>
<dbReference type="Gene3D" id="3.30.565.10">
    <property type="entry name" value="Histidine kinase-like ATPase, C-terminal domain"/>
    <property type="match status" value="1"/>
</dbReference>
<comment type="catalytic activity">
    <reaction evidence="1">
        <text>ATP + protein L-histidine = ADP + protein N-phospho-L-histidine.</text>
        <dbReference type="EC" id="2.7.13.3"/>
    </reaction>
</comment>
<dbReference type="InterPro" id="IPR036097">
    <property type="entry name" value="HisK_dim/P_sf"/>
</dbReference>
<dbReference type="SUPFAM" id="SSF47384">
    <property type="entry name" value="Homodimeric domain of signal transducing histidine kinase"/>
    <property type="match status" value="1"/>
</dbReference>
<dbReference type="Gene3D" id="1.10.287.130">
    <property type="match status" value="1"/>
</dbReference>
<evidence type="ECO:0000256" key="6">
    <source>
        <dbReference type="ARBA" id="ARBA00022692"/>
    </source>
</evidence>
<keyword evidence="10 11" id="KW-0472">Membrane</keyword>
<evidence type="ECO:0000256" key="9">
    <source>
        <dbReference type="ARBA" id="ARBA00023012"/>
    </source>
</evidence>
<keyword evidence="9" id="KW-0902">Two-component regulatory system</keyword>
<evidence type="ECO:0000256" key="8">
    <source>
        <dbReference type="ARBA" id="ARBA00022989"/>
    </source>
</evidence>
<evidence type="ECO:0000313" key="14">
    <source>
        <dbReference type="EMBL" id="SES35135.1"/>
    </source>
</evidence>
<gene>
    <name evidence="14" type="ORF">SAMN05216199_3039</name>
</gene>
<proteinExistence type="predicted"/>
<feature type="domain" description="Histidine kinase" evidence="12">
    <location>
        <begin position="249"/>
        <end position="480"/>
    </location>
</feature>
<dbReference type="GO" id="GO:0005886">
    <property type="term" value="C:plasma membrane"/>
    <property type="evidence" value="ECO:0007669"/>
    <property type="project" value="UniProtKB-SubCell"/>
</dbReference>
<dbReference type="Pfam" id="PF02518">
    <property type="entry name" value="HATPase_c"/>
    <property type="match status" value="1"/>
</dbReference>
<dbReference type="AlphaFoldDB" id="A0A1H9WMN5"/>
<keyword evidence="15" id="KW-1185">Reference proteome</keyword>
<dbReference type="InterPro" id="IPR003594">
    <property type="entry name" value="HATPase_dom"/>
</dbReference>
<organism evidence="14 15">
    <name type="scientific">Pedococcus cremeus</name>
    <dbReference type="NCBI Taxonomy" id="587636"/>
    <lineage>
        <taxon>Bacteria</taxon>
        <taxon>Bacillati</taxon>
        <taxon>Actinomycetota</taxon>
        <taxon>Actinomycetes</taxon>
        <taxon>Micrococcales</taxon>
        <taxon>Intrasporangiaceae</taxon>
        <taxon>Pedococcus</taxon>
    </lineage>
</organism>
<dbReference type="RefSeq" id="WP_218144330.1">
    <property type="nucleotide sequence ID" value="NZ_FOHB01000005.1"/>
</dbReference>
<dbReference type="Gene3D" id="6.10.340.10">
    <property type="match status" value="1"/>
</dbReference>
<dbReference type="PROSITE" id="PS50885">
    <property type="entry name" value="HAMP"/>
    <property type="match status" value="1"/>
</dbReference>
<keyword evidence="8 11" id="KW-1133">Transmembrane helix</keyword>
<dbReference type="InterPro" id="IPR004358">
    <property type="entry name" value="Sig_transdc_His_kin-like_C"/>
</dbReference>
<dbReference type="EMBL" id="FOHB01000005">
    <property type="protein sequence ID" value="SES35135.1"/>
    <property type="molecule type" value="Genomic_DNA"/>
</dbReference>
<evidence type="ECO:0000256" key="10">
    <source>
        <dbReference type="ARBA" id="ARBA00023136"/>
    </source>
</evidence>
<keyword evidence="5" id="KW-0808">Transferase</keyword>
<dbReference type="PANTHER" id="PTHR45436:SF5">
    <property type="entry name" value="SENSOR HISTIDINE KINASE TRCS"/>
    <property type="match status" value="1"/>
</dbReference>
<evidence type="ECO:0000256" key="5">
    <source>
        <dbReference type="ARBA" id="ARBA00022679"/>
    </source>
</evidence>
<feature type="transmembrane region" description="Helical" evidence="11">
    <location>
        <begin position="14"/>
        <end position="36"/>
    </location>
</feature>
<comment type="subcellular location">
    <subcellularLocation>
        <location evidence="2">Cell membrane</location>
    </subcellularLocation>
</comment>
<dbReference type="CDD" id="cd00082">
    <property type="entry name" value="HisKA"/>
    <property type="match status" value="1"/>
</dbReference>
<evidence type="ECO:0000256" key="1">
    <source>
        <dbReference type="ARBA" id="ARBA00000085"/>
    </source>
</evidence>
<dbReference type="SMART" id="SM00304">
    <property type="entry name" value="HAMP"/>
    <property type="match status" value="1"/>
</dbReference>
<feature type="transmembrane region" description="Helical" evidence="11">
    <location>
        <begin position="162"/>
        <end position="181"/>
    </location>
</feature>
<dbReference type="InterPro" id="IPR005467">
    <property type="entry name" value="His_kinase_dom"/>
</dbReference>
<dbReference type="PROSITE" id="PS50109">
    <property type="entry name" value="HIS_KIN"/>
    <property type="match status" value="1"/>
</dbReference>